<keyword evidence="1" id="KW-0472">Membrane</keyword>
<keyword evidence="3" id="KW-1185">Reference proteome</keyword>
<keyword evidence="1" id="KW-1133">Transmembrane helix</keyword>
<sequence length="191" mass="20754">MPIPSYGAAPISATFLGIRVMQVTFLVIILGLTGSFINEMVMASHEPSKEIVGALSITAITTLYSLVSISFYWANANLGLFVMAGADFLILIAFIVVSVSIGKPVSYLNCYNRTYAFPGDVLADLQANWNKEGSLLDLRFWSGMSKSNCFETKTIWGFSIALAILFATSSILLPTLHFKNKKAGSYVKSTV</sequence>
<evidence type="ECO:0008006" key="4">
    <source>
        <dbReference type="Google" id="ProtNLM"/>
    </source>
</evidence>
<evidence type="ECO:0000313" key="3">
    <source>
        <dbReference type="Proteomes" id="UP000799640"/>
    </source>
</evidence>
<evidence type="ECO:0000256" key="1">
    <source>
        <dbReference type="SAM" id="Phobius"/>
    </source>
</evidence>
<feature type="transmembrane region" description="Helical" evidence="1">
    <location>
        <begin position="80"/>
        <end position="101"/>
    </location>
</feature>
<dbReference type="Proteomes" id="UP000799640">
    <property type="component" value="Unassembled WGS sequence"/>
</dbReference>
<keyword evidence="1" id="KW-0812">Transmembrane</keyword>
<name>A0A6G1I7M8_9PEZI</name>
<dbReference type="AlphaFoldDB" id="A0A6G1I7M8"/>
<feature type="transmembrane region" description="Helical" evidence="1">
    <location>
        <begin position="20"/>
        <end position="39"/>
    </location>
</feature>
<dbReference type="OrthoDB" id="5366688at2759"/>
<feature type="transmembrane region" description="Helical" evidence="1">
    <location>
        <begin position="51"/>
        <end position="74"/>
    </location>
</feature>
<protein>
    <recommendedName>
        <fullName evidence="4">MARVEL domain-containing protein</fullName>
    </recommendedName>
</protein>
<evidence type="ECO:0000313" key="2">
    <source>
        <dbReference type="EMBL" id="KAF2404308.1"/>
    </source>
</evidence>
<dbReference type="EMBL" id="ML996688">
    <property type="protein sequence ID" value="KAF2404308.1"/>
    <property type="molecule type" value="Genomic_DNA"/>
</dbReference>
<accession>A0A6G1I7M8</accession>
<reference evidence="2" key="1">
    <citation type="journal article" date="2020" name="Stud. Mycol.">
        <title>101 Dothideomycetes genomes: a test case for predicting lifestyles and emergence of pathogens.</title>
        <authorList>
            <person name="Haridas S."/>
            <person name="Albert R."/>
            <person name="Binder M."/>
            <person name="Bloem J."/>
            <person name="Labutti K."/>
            <person name="Salamov A."/>
            <person name="Andreopoulos B."/>
            <person name="Baker S."/>
            <person name="Barry K."/>
            <person name="Bills G."/>
            <person name="Bluhm B."/>
            <person name="Cannon C."/>
            <person name="Castanera R."/>
            <person name="Culley D."/>
            <person name="Daum C."/>
            <person name="Ezra D."/>
            <person name="Gonzalez J."/>
            <person name="Henrissat B."/>
            <person name="Kuo A."/>
            <person name="Liang C."/>
            <person name="Lipzen A."/>
            <person name="Lutzoni F."/>
            <person name="Magnuson J."/>
            <person name="Mondo S."/>
            <person name="Nolan M."/>
            <person name="Ohm R."/>
            <person name="Pangilinan J."/>
            <person name="Park H.-J."/>
            <person name="Ramirez L."/>
            <person name="Alfaro M."/>
            <person name="Sun H."/>
            <person name="Tritt A."/>
            <person name="Yoshinaga Y."/>
            <person name="Zwiers L.-H."/>
            <person name="Turgeon B."/>
            <person name="Goodwin S."/>
            <person name="Spatafora J."/>
            <person name="Crous P."/>
            <person name="Grigoriev I."/>
        </authorList>
    </citation>
    <scope>NUCLEOTIDE SEQUENCE</scope>
    <source>
        <strain evidence="2">CBS 262.69</strain>
    </source>
</reference>
<gene>
    <name evidence="2" type="ORF">EJ06DRAFT_486966</name>
</gene>
<feature type="transmembrane region" description="Helical" evidence="1">
    <location>
        <begin position="154"/>
        <end position="173"/>
    </location>
</feature>
<proteinExistence type="predicted"/>
<organism evidence="2 3">
    <name type="scientific">Trichodelitschia bisporula</name>
    <dbReference type="NCBI Taxonomy" id="703511"/>
    <lineage>
        <taxon>Eukaryota</taxon>
        <taxon>Fungi</taxon>
        <taxon>Dikarya</taxon>
        <taxon>Ascomycota</taxon>
        <taxon>Pezizomycotina</taxon>
        <taxon>Dothideomycetes</taxon>
        <taxon>Dothideomycetes incertae sedis</taxon>
        <taxon>Phaeotrichales</taxon>
        <taxon>Phaeotrichaceae</taxon>
        <taxon>Trichodelitschia</taxon>
    </lineage>
</organism>